<name>A0ABY5WZA4_LEICA</name>
<keyword evidence="2" id="KW-1185">Reference proteome</keyword>
<reference evidence="1" key="1">
    <citation type="submission" date="2021-08" db="EMBL/GenBank/DDBJ databases">
        <authorList>
            <person name="Nwanade C."/>
            <person name="Wang M."/>
            <person name="Masoudi A."/>
            <person name="Yu Z."/>
            <person name="Liu J."/>
        </authorList>
    </citation>
    <scope>NUCLEOTIDE SEQUENCE</scope>
    <source>
        <strain evidence="1">S141</strain>
    </source>
</reference>
<dbReference type="EMBL" id="CP081078">
    <property type="protein sequence ID" value="UWQ59653.1"/>
    <property type="molecule type" value="Genomic_DNA"/>
</dbReference>
<dbReference type="Proteomes" id="UP001058184">
    <property type="component" value="Chromosome"/>
</dbReference>
<accession>A0ABY5WZA4</accession>
<proteinExistence type="predicted"/>
<dbReference type="RefSeq" id="WP_260003529.1">
    <property type="nucleotide sequence ID" value="NZ_CP081078.1"/>
</dbReference>
<protein>
    <submittedName>
        <fullName evidence="1">Uncharacterized protein</fullName>
    </submittedName>
</protein>
<evidence type="ECO:0000313" key="1">
    <source>
        <dbReference type="EMBL" id="UWQ59653.1"/>
    </source>
</evidence>
<sequence length="50" mass="5823">MPQRQADADNQNSIYRELMAFAVPPGQLQKKTGRAWRDPFPEIIPKERLI</sequence>
<gene>
    <name evidence="1" type="ORF">K3722_05875</name>
</gene>
<evidence type="ECO:0000313" key="2">
    <source>
        <dbReference type="Proteomes" id="UP001058184"/>
    </source>
</evidence>
<organism evidence="1 2">
    <name type="scientific">Leisingera caerulea</name>
    <name type="common">Phaeobacter caeruleus</name>
    <dbReference type="NCBI Taxonomy" id="506591"/>
    <lineage>
        <taxon>Bacteria</taxon>
        <taxon>Pseudomonadati</taxon>
        <taxon>Pseudomonadota</taxon>
        <taxon>Alphaproteobacteria</taxon>
        <taxon>Rhodobacterales</taxon>
        <taxon>Roseobacteraceae</taxon>
        <taxon>Leisingera</taxon>
    </lineage>
</organism>